<dbReference type="NCBIfam" id="TIGR01646">
    <property type="entry name" value="vgr_GE"/>
    <property type="match status" value="1"/>
</dbReference>
<feature type="transmembrane region" description="Helical" evidence="4">
    <location>
        <begin position="73"/>
        <end position="99"/>
    </location>
</feature>
<dbReference type="Proteomes" id="UP001642464">
    <property type="component" value="Unassembled WGS sequence"/>
</dbReference>
<keyword evidence="4" id="KW-1133">Transmembrane helix</keyword>
<feature type="compositionally biased region" description="Low complexity" evidence="3">
    <location>
        <begin position="407"/>
        <end position="420"/>
    </location>
</feature>
<feature type="region of interest" description="Disordered" evidence="3">
    <location>
        <begin position="1485"/>
        <end position="1509"/>
    </location>
</feature>
<dbReference type="PANTHER" id="PTHR35565">
    <property type="entry name" value="CYTOPLASMIC PROTEIN-RELATED"/>
    <property type="match status" value="1"/>
</dbReference>
<organism evidence="9 10">
    <name type="scientific">Durusdinium trenchii</name>
    <dbReference type="NCBI Taxonomy" id="1381693"/>
    <lineage>
        <taxon>Eukaryota</taxon>
        <taxon>Sar</taxon>
        <taxon>Alveolata</taxon>
        <taxon>Dinophyceae</taxon>
        <taxon>Suessiales</taxon>
        <taxon>Symbiodiniaceae</taxon>
        <taxon>Durusdinium</taxon>
    </lineage>
</organism>
<dbReference type="InterPro" id="IPR036624">
    <property type="entry name" value="Hcp1-lik_sf"/>
</dbReference>
<dbReference type="InterPro" id="IPR017847">
    <property type="entry name" value="T6SS_RhsGE_Vgr_subset"/>
</dbReference>
<dbReference type="NCBIfam" id="TIGR03347">
    <property type="entry name" value="VI_chp_1"/>
    <property type="match status" value="1"/>
</dbReference>
<dbReference type="Gene3D" id="4.10.220.110">
    <property type="match status" value="1"/>
</dbReference>
<dbReference type="InterPro" id="IPR037026">
    <property type="entry name" value="Vgr_OB-fold_dom_sf"/>
</dbReference>
<dbReference type="Gene3D" id="3.55.50.10">
    <property type="entry name" value="Baseplate protein-like domains"/>
    <property type="match status" value="1"/>
</dbReference>
<dbReference type="EMBL" id="CAXAMM010030158">
    <property type="protein sequence ID" value="CAK9066051.1"/>
    <property type="molecule type" value="Genomic_DNA"/>
</dbReference>
<dbReference type="InterPro" id="IPR008514">
    <property type="entry name" value="T6SS_Hcp"/>
</dbReference>
<dbReference type="InterPro" id="IPR054030">
    <property type="entry name" value="Gp5_Vgr_C"/>
</dbReference>
<keyword evidence="4" id="KW-0472">Membrane</keyword>
<keyword evidence="2" id="KW-0175">Coiled coil</keyword>
<dbReference type="Gene3D" id="2.30.110.50">
    <property type="match status" value="1"/>
</dbReference>
<evidence type="ECO:0000256" key="4">
    <source>
        <dbReference type="SAM" id="Phobius"/>
    </source>
</evidence>
<evidence type="ECO:0000256" key="2">
    <source>
        <dbReference type="SAM" id="Coils"/>
    </source>
</evidence>
<evidence type="ECO:0000259" key="5">
    <source>
        <dbReference type="Pfam" id="PF04717"/>
    </source>
</evidence>
<evidence type="ECO:0000259" key="8">
    <source>
        <dbReference type="Pfam" id="PF22178"/>
    </source>
</evidence>
<feature type="region of interest" description="Disordered" evidence="3">
    <location>
        <begin position="376"/>
        <end position="462"/>
    </location>
</feature>
<dbReference type="Gene3D" id="2.30.110.20">
    <property type="entry name" value="Hcp1-like"/>
    <property type="match status" value="1"/>
</dbReference>
<dbReference type="Pfam" id="PF05638">
    <property type="entry name" value="T6SS_HCP"/>
    <property type="match status" value="1"/>
</dbReference>
<dbReference type="NCBIfam" id="TIGR03361">
    <property type="entry name" value="VI_Rhs_Vgr"/>
    <property type="match status" value="1"/>
</dbReference>
<feature type="domain" description="Gp5/Type VI secretion system Vgr protein OB-fold" evidence="5">
    <location>
        <begin position="4334"/>
        <end position="4402"/>
    </location>
</feature>
<evidence type="ECO:0000256" key="1">
    <source>
        <dbReference type="ARBA" id="ARBA00005558"/>
    </source>
</evidence>
<gene>
    <name evidence="9" type="ORF">SCF082_LOCUS33696</name>
</gene>
<dbReference type="InterPro" id="IPR044032">
    <property type="entry name" value="TssC1_C"/>
</dbReference>
<evidence type="ECO:0000259" key="6">
    <source>
        <dbReference type="Pfam" id="PF05943"/>
    </source>
</evidence>
<dbReference type="InterPro" id="IPR006533">
    <property type="entry name" value="T6SS_Vgr_RhsGE"/>
</dbReference>
<feature type="compositionally biased region" description="Low complexity" evidence="3">
    <location>
        <begin position="4641"/>
        <end position="4658"/>
    </location>
</feature>
<dbReference type="NCBIfam" id="TIGR03359">
    <property type="entry name" value="VI_chp_6"/>
    <property type="match status" value="1"/>
</dbReference>
<feature type="coiled-coil region" evidence="2">
    <location>
        <begin position="651"/>
        <end position="685"/>
    </location>
</feature>
<feature type="domain" description="TssC1 N-terminal" evidence="6">
    <location>
        <begin position="1766"/>
        <end position="2074"/>
    </location>
</feature>
<feature type="region of interest" description="Disordered" evidence="3">
    <location>
        <begin position="1"/>
        <end position="56"/>
    </location>
</feature>
<feature type="domain" description="TssC1 C-terminal" evidence="7">
    <location>
        <begin position="2555"/>
        <end position="2664"/>
    </location>
</feature>
<dbReference type="Gene3D" id="2.40.50.230">
    <property type="entry name" value="Gp5 N-terminal domain"/>
    <property type="match status" value="1"/>
</dbReference>
<dbReference type="InterPro" id="IPR025460">
    <property type="entry name" value="DUF4280"/>
</dbReference>
<evidence type="ECO:0000256" key="3">
    <source>
        <dbReference type="SAM" id="MobiDB-lite"/>
    </source>
</evidence>
<evidence type="ECO:0000313" key="10">
    <source>
        <dbReference type="Proteomes" id="UP001642464"/>
    </source>
</evidence>
<evidence type="ECO:0000313" key="9">
    <source>
        <dbReference type="EMBL" id="CAK9066051.1"/>
    </source>
</evidence>
<feature type="domain" description="Gp5/Type VI secretion system Vgr C-terminal trimerisation" evidence="8">
    <location>
        <begin position="4419"/>
        <end position="4516"/>
    </location>
</feature>
<feature type="region of interest" description="Disordered" evidence="3">
    <location>
        <begin position="4641"/>
        <end position="4680"/>
    </location>
</feature>
<dbReference type="NCBIfam" id="TIGR03344">
    <property type="entry name" value="VI_effect_Hcp1"/>
    <property type="match status" value="1"/>
</dbReference>
<feature type="compositionally biased region" description="Basic and acidic residues" evidence="3">
    <location>
        <begin position="25"/>
        <end position="36"/>
    </location>
</feature>
<dbReference type="InterPro" id="IPR010269">
    <property type="entry name" value="T6SS_TssC-like"/>
</dbReference>
<dbReference type="SUPFAM" id="SSF141452">
    <property type="entry name" value="Hcp1-like"/>
    <property type="match status" value="1"/>
</dbReference>
<proteinExistence type="inferred from homology"/>
<dbReference type="InterPro" id="IPR010732">
    <property type="entry name" value="T6SS_TssG-like"/>
</dbReference>
<dbReference type="SUPFAM" id="SSF49452">
    <property type="entry name" value="Starch-binding domain-like"/>
    <property type="match status" value="1"/>
</dbReference>
<feature type="compositionally biased region" description="Basic and acidic residues" evidence="3">
    <location>
        <begin position="393"/>
        <end position="405"/>
    </location>
</feature>
<dbReference type="Pfam" id="PF06996">
    <property type="entry name" value="T6SS_TssG"/>
    <property type="match status" value="1"/>
</dbReference>
<dbReference type="SUPFAM" id="SSF69279">
    <property type="entry name" value="Phage tail proteins"/>
    <property type="match status" value="2"/>
</dbReference>
<protein>
    <submittedName>
        <fullName evidence="9">Type VI secretion system sheath protein TssC1 (Sheath protein HsiC1)</fullName>
    </submittedName>
</protein>
<keyword evidence="4" id="KW-0812">Transmembrane</keyword>
<dbReference type="InterPro" id="IPR013784">
    <property type="entry name" value="Carb-bd-like_fold"/>
</dbReference>
<dbReference type="SUPFAM" id="SSF69255">
    <property type="entry name" value="gp5 N-terminal domain-like"/>
    <property type="match status" value="1"/>
</dbReference>
<dbReference type="Pfam" id="PF04717">
    <property type="entry name" value="Phage_base_V"/>
    <property type="match status" value="1"/>
</dbReference>
<keyword evidence="10" id="KW-1185">Reference proteome</keyword>
<comment type="caution">
    <text evidence="9">The sequence shown here is derived from an EMBL/GenBank/DDBJ whole genome shotgun (WGS) entry which is preliminary data.</text>
</comment>
<dbReference type="Pfam" id="PF22178">
    <property type="entry name" value="Gp5_trimer_C"/>
    <property type="match status" value="1"/>
</dbReference>
<dbReference type="Pfam" id="PF05591">
    <property type="entry name" value="T6SS_VipA"/>
    <property type="match status" value="1"/>
</dbReference>
<dbReference type="InterPro" id="IPR006531">
    <property type="entry name" value="Gp5/Vgr_OB"/>
</dbReference>
<dbReference type="InterPro" id="IPR010272">
    <property type="entry name" value="T6SS_TssF"/>
</dbReference>
<dbReference type="Pfam" id="PF05954">
    <property type="entry name" value="Phage_GPD"/>
    <property type="match status" value="1"/>
</dbReference>
<feature type="domain" description="TssC1 C-terminal" evidence="7">
    <location>
        <begin position="2084"/>
        <end position="2190"/>
    </location>
</feature>
<dbReference type="SUPFAM" id="SSF69349">
    <property type="entry name" value="Phage fibre proteins"/>
    <property type="match status" value="2"/>
</dbReference>
<dbReference type="InterPro" id="IPR008312">
    <property type="entry name" value="T6SS_TssB1"/>
</dbReference>
<comment type="similarity">
    <text evidence="1">Belongs to the VgrG protein family.</text>
</comment>
<dbReference type="NCBIfam" id="TIGR03355">
    <property type="entry name" value="VI_chp_2"/>
    <property type="match status" value="2"/>
</dbReference>
<dbReference type="Pfam" id="PF05947">
    <property type="entry name" value="T6SS_TssF"/>
    <property type="match status" value="1"/>
</dbReference>
<dbReference type="InterPro" id="IPR044031">
    <property type="entry name" value="TssC1_N"/>
</dbReference>
<accession>A0ABP0NRC9</accession>
<dbReference type="NCBIfam" id="TIGR03358">
    <property type="entry name" value="VI_chp_5"/>
    <property type="match status" value="1"/>
</dbReference>
<dbReference type="PANTHER" id="PTHR35565:SF3">
    <property type="entry name" value="TYPE VI SECRETION SYSTEM SHEATH PROTEIN TSSC1"/>
    <property type="match status" value="1"/>
</dbReference>
<dbReference type="Pfam" id="PF05943">
    <property type="entry name" value="VipB"/>
    <property type="match status" value="2"/>
</dbReference>
<name>A0ABP0NRC9_9DINO</name>
<feature type="domain" description="TssC1 N-terminal" evidence="6">
    <location>
        <begin position="2235"/>
        <end position="2544"/>
    </location>
</feature>
<sequence>MSEEAIPAEKVSKEEKLPSLASAEKALKPELPKEEPETSNTPAVEGDGSHPNAQRFLGGRRTLDKSRLHLPRWFGLFVLVSTTLICMIAFLSVASWAVVSPRQKPELICLVEAEYMAPAIPLVRYGLQDGQLIRSLSRSSLKLVEGISRTTADDTGPINKQFFEHQLDQLQGDTCVIYIAAQGVSDEADGYLLHRASHQSQFGSGFSLTDLLAAIETHGVKNVLLLLDTVRVDRSVQLGMLGNDFSYYLKRDFEVLRQRAEKEQDLPNLCIICSADDGQISAPPPGLATSPFALTTAYALQGGPGSKVTKGADQNLDGRISALEIAEYVERAISDWSLEHQQTPQTPFHLHLGEDFPLVFVDHMVTLDSVLAHAFPPEDKQKKGTSPAGAKHPSQENEPSEKKTVGTETNSASATDTSASPPKVAATDPAESGDSPQTPEAGESKGAPPEAETSLVAAEPSLPETEMLIERIYEAWQKKVELEQSGVAQNSPLQWSRLKLALLRAESALLANMPLKAQTMLDVTIPKMFQALEASSHPFLNADWSLAFAGEADPSSKVAAQRGEIEKAITQPDAAAVNELRNSSLIEASLVYTLSERLLLHGTWRDPALVELAVQARSLGVPVALYQHPYLLRFVKDQLEAADIVRRRAEVDLITGRLDQAEQGLRRAETQYREVAKDLEGYLDQVLKVKHSAIDVPAMISWLGMHPGWGVRKKHDLILMNEFMKRLAEFCNSPSPMALATATHAAQDIRERGIYCAEDALQPVDWINTRAVLKLTFLEPEVRRQLLLDQYPARDFEEFNIGFRQDGNTVRNRPANPLLLDEMFTIISGGRIKSVLLDRLKQLSPVRSEGYETFTDLQEHESIRQDRAYASGEVRCVVEELCSQSINEFAVDGWWKQWASLLLLSESRADRYLQDEPRDLAMEELIQVAELDLLKWNVNRLYEDSLELPGYCYGNTIQRISEFIKHYDRQYTAPVESRYFALASDVTLSIPAGEQVIVPLRITALQDPPQDSKPLLVLQNGGLGTPLRFAVDGQEDVAGRVTLPLDANLVAGQVQRVWLKVVDWLPLHIHIPTPQPKPAELSIEWDDQALNLRIELLGSGAPQSIDITTKADETGRVVVPPITDMAIPLEETLVVRLYNGATLLDEREIELAVLDLLRCFERQIYFDPQAEKVNVTVSRIRNSDVVTPVPVQIQLSPTPAIQGTLTGQMLSEQQEITLDAIVPPEIDENLQVQLGVAGVSRVFRDRFGLEHLAGEPDNQLELRLAEPQPESKYLFAVAGSHIPVKACVDGPEEIGFHIGFDWNHNGQLDGSEIQQGGMYWSGKSSELNLVATVKPPGYQIESHVSDITLNLNTSGVIGHQTILARAMANSQSKTVAVPVYVLKTAPEIEILQPTQGEVLGLAESIRVVVQSDWSMTEAVDTIEFAFDKNGNGQIDKGESVAPVGYKPAQSVQYGKSHRLEVHLPTKGIEVGPMTLLARTISEITEPAPTAPPSPSPATTSAPAAKDSGAGKTVLLTGDLASRGMVFTTTGKIEGQVVTADGVPRKGAVVKLEGAGEATSDAMGNFAFNDVSAGSHKLTAQTNQRSGTATAEVEPGVVADLSGQPTTPLKPLRERKFVQIDRDNFNDVMAKMTPGVEVRVKNVMSEEDSEMGVQLKFNSMDDFEPGAIVEQVESLKSLLATRNRLRDLLTRVDRSEDLEHILEQTLQDADRMTELASALSSGGNDRAVIATRQTERPYAEEMLRTFTEQANEGNCEWNKCVTQTIKDTIDKLDAVLSEQLAAIMHAPEFQQIEGTWRGLNYLVMNTETSATLKIKVLNVSKNDLYKDLNKAIEFDQSQLFKKLYENEFGSPGGEPFGLLIGDYEFSTHPDDIGFLEKVSNVAAAAFCPFISAASSKMFGFHEWTELAKPRDLEKIFESVEFVQWRSFRDSEDSRFVALTLPRVLSRLPYGSNTKPIEEFKFEEVKLNKEAKYALPVDHSHYAWMNAAWVLGVRMTDTFAKYGWCTRIRGAESGGKVEGLPAHIFLSDDGDLDMKCPTEIGITDRREAELSKLGFLPLSHYKNTDYAVFFGGQTAQRALKYDRPAATSNAAISARLPYIMATSRIAHYLKVIARDKIGSFMERADCETWMKRWISNYVSADPNASDDAKARFPLAEAQIEVKEVPGAPGSYQAIAWLRPFLQLEELTTSLRLDLISELAAFLSEEDPVLALQAWLGSSRFAAGLEGKEAVLRWLHADIAALDAVLNRLVNAILHNERFQRLEATWQGLRYLVTQSPPNSGVKIRVLNASWSDLSRDAQRAIEFDQSQLFRKVYEEEFGTPGGQPFGLLLCDHAIQHRVTAKYSTDDLRVVKYLSEVAAAAFAPVVTSVAPELFGVDRFAELDRPVDLQKIFAQTEYRAWRNLRKEEDSRFVAMTMPRVLMRRPYQRCTSRTDGFMFDEDVRNPDGRNYLWGNSVYAYGSVVMRAFAQSGWFEDIIGVTGEGNRGGLVTELTVDSFETDRKDTVTKMLTDVVISDESERDFSAAGFISLCNCRHTQAAAFYSSQSIQRSAVYDRPGPTRNAQLSTKLNLMLCVSRFAHYIKIIGREHLGSFASAEKLETYLHKWIHQYVSADINAPPNVRLKFPLRSAKVQVRTMDAKPGTFICTVHLQPHLQGDSSSSSVKFVTKLTAARQRALELAHGGDIMTEDLLPYYSSELAYLRKQGDDFGRAYPKIARRLRLNSPGAEDPHVTRLMEGFAFLTARISKKLDDDFPEIAESFLNVLAPQYLAPIPSMSIAQFHLDKSVGKLTTAYTVPRHSMLESEPVGGEKCLFRTCYPVTLWPLNLTQAGMNGPPFAAPEIATISSVESVLHLQFRCANKQLPIGQLGVDSLRFYLSGQRQFAHELYELIFNNVTAVAVADGSRDASPYLLGPECLQPVGFEKEESLFPHNPRTARGYQLLAEYFAFPEKFLFVDLTGLEKVLEGREGQTFDLYIYFNGGSKELQQYVSASTFRLGCTPIVNLFQQTAEPINLGHEKSEYQVVPDARRTNSMEIYSIDRVSTTDGDGHSTEYAPLYSIRHASGDSANNTFWFGTRKRGVRREGVEDSGTDMHLSFVDLEFNPATATDSVAKVETTCLNRDLPGRLPFGGESPGFRLQAGGPFSKIECLTAPTPTVRPRLRKAAVWRLISSLSLNHLSITCGSEGATALQELLRVYDFQESIDNPFPYEGILSVNSRRVVGRINAFRNLDRIDPTAGVEPGFCSGLEITVELDEERFVGAGITTMVTQGRLEDTALIQRLFDEGYRFDFFQAVRVLEHYRRNRVEAAHADAEAEDGGSPSSPVVGAEAVRFRSTPGLQFPAGPIHRIDAAEKSEDRDQTSAVPQVFVTMMGLTGPSGVLPEHYTQLLAQRARYGDRVLSEFLELFHHRLVTLFHEAWRKYRLPMSYELAHSAGDREDLFTTCLLSLVGMGTPHERNRLDFPDEAVLNYAGHFANAARSASSLEDVLTDFFSFSIEVKQFQGRWLYLDDDDHSRVGGLQSSHDDHAVLGVDFVAGGRVWDVQGKLRLRLGPLDYSQFCRLLPGGVDCRALEQMTRLYIGPEFDFDVQPVLLKDEIPRLQLNSETSQPARLGWNTWLVSEQPDADAEDDLGELTMPFDCFLTLDGIDGESTDANHTNAIELLSFSFGATQAVGSSASTGGARSGERVALQDFSITKVLDKASPKIFLNCCNGTHISTVTIDVCRATGSKETYMTYEMEDVLITSYHPSGASGGELPIESVTFNPAKITLTYTVTDHDTGDSSGNASMAEPTCEKCGKQSFESQYLDSAKMILAFCGECGHVVGAIPDYQTLANAVVVNLTRGCRNGTGSKNMGFQVVSGAVIECTLGSAPTALIVTPSNMVDAGSLVAATIEDFESITNIPTFGTCDSTLSACVPATTPWTPGSANVTIGNQAFSHKDSVRSMSTSATQSNRAISISTTLGTDKLLLAGFEGTEALSQLFQFNLEMWSDDDSIDATDIVGKTVTVTMDTDQTSTRYFNGYVSQFSAGIRRDDLREYRAVVVPWLWFLTRTTNCQIFQSMTVPQIVESVFSSFSFSDYTTSGISGSHPELDYVVQYNETAFNFVSRLLEREGIFYYFTHEDGKHTLNLADSTSVFEDGDPSTIEYTYSSGARNHVNRITDWRHHYEYRSGSWASTDYNFVDFPARSTTTPADNLLNSQDTVLSYDSISSYEKFEYPGGFQTTSDGSTYAQTRIQEDELPGHVVFGSSQVHTLATANKFTISGHDCDGEDGQTYVVKSVIHHAYVSAPYRMTTANGGKQGDYHNEFTCIPDGTTYRPPRSTPIPKIYGSQTAVVDGPDGEEIWPDSYGRVKVQFHWDRVGVRDENTSCWIRCSQSMAGKNWGSMFIPRIGQEVVVTFLDGNPDRPLITGLVYNANQMPAYTLPDEKTKSYIKTNSSTGGDGYNEIRFEDLAGSEQIFIHAQRNMDERVGNDMMEQIYNNRHLIVGDDDNSDGGNQYEKIYANKELHVLGDQTEQIEGNLTLTIGNGDDDDGGSVNLYIAADKTEQIAGDNDYTCAGDLQQSIDGDHSLTVGGDRNTKVTGSDSLESEANFQHKASKNVSLDVGSSYYLSAGSDVVIEASSSLTLKVGGNYVVIDSSGVSVVGSMVNLNSGGSAGSTSITSPSTPGSPSEAAQACPTDPTEADDSETGMQLDRPNLILKPRYTLFEAQIDELIGKGLIGQRKLLQYCRNLRSAVRISSLADPGIKKRDTIIEKIRTRGKRIEQMNDVSRASVTFQHLEELYAADAWVRETPEFRKTTALGTAVKNRWTQMTSDGEYRDIKFFLVFPIEKSAFPWVVELQLNLTIAAKVKSIGHGIYEITRLGDNLPENSAIIVPEDKVMRITKKLRTCYVNLKKTGIDPGLLEEFRLFIYRHFANA</sequence>
<reference evidence="9 10" key="1">
    <citation type="submission" date="2024-02" db="EMBL/GenBank/DDBJ databases">
        <authorList>
            <person name="Chen Y."/>
            <person name="Shah S."/>
            <person name="Dougan E. K."/>
            <person name="Thang M."/>
            <person name="Chan C."/>
        </authorList>
    </citation>
    <scope>NUCLEOTIDE SEQUENCE [LARGE SCALE GENOMIC DNA]</scope>
</reference>
<evidence type="ECO:0000259" key="7">
    <source>
        <dbReference type="Pfam" id="PF18945"/>
    </source>
</evidence>
<dbReference type="Pfam" id="PF14107">
    <property type="entry name" value="DUF4280"/>
    <property type="match status" value="1"/>
</dbReference>
<dbReference type="Pfam" id="PF18945">
    <property type="entry name" value="VipB_2"/>
    <property type="match status" value="2"/>
</dbReference>